<sequence>MSGSDPSDGESTNSHSSPSRIFNVVSNFGAAKKKLVSDIGFQGMLKVPRINRLDHRFTLAILNRIDLRRRAIRVNENKFIDITDEEVQRFLDIPIGPKKLFGLEDTSPSEKSDFIKLIIGSSSSDNDETNSLKAAEEVVVADYSDGMNHIQSEQFQVSFVCFSMGYLLLGKYSLNHGIKDFWGSLMKPSEIHAYNFCEVVANKIIESARHVQRETKANRQIKNVSGCTLLLQAMFLYSHCMSNIPTATISFPRIHFFNSENIREMTKGASLLLNKSPIGSSTDSTNSKTQQNQRRNFLCTLSSSSEKAMTTPTSTAIIPNKLAKETINSYLASYARGEIDSKLTNRQIDDLMLHNAKLKQSINKFKLNLLRDMQKNHPEIYRQFNDSILLGNLGLLLSSVNEEVLILSKRLHEHSDRLVGTPMDNSSTIPYYKRPATQSPTCNASSLQCAQKKRMTSETNFKGTNLLSMLSEAGADQTPTITPSIPRIEEFSNGSNSDNIFYPADTIMGIYDIDFRSSKVAEQSDEYQASKVINHDSFTTPLNLKKLHDDSISDYRLESNSEQFAMFPLDSDNIDESQSPKPMVLCIDNDTKELQDSSFHWLTGTQDACLDSYWIDHSLPKPIKIAGNDSKSVFTRGFDCTKEILDLAIRRFGQLDKSMYGEGLKLRWMHPFESDFAEKVLRDEVVLNSRSVRAKLTVNAEFYNLCDCRMIIVPNLMNSTWTSYFWDMKEEVVHIVDPTFDTAKTHRFHDLHSPIVDKIQLSLQSIFEATYDGCEIGFKQWRKNYVDTSYTGIKRHESGLMTLRAMRYFNGTNFESNHSTETLSSFSRELLYDIMCVEGNKGSVPGAFIHDIE</sequence>
<protein>
    <submittedName>
        <fullName evidence="1">Uncharacterized protein</fullName>
    </submittedName>
</protein>
<organism evidence="1 2">
    <name type="scientific">Avena sativa</name>
    <name type="common">Oat</name>
    <dbReference type="NCBI Taxonomy" id="4498"/>
    <lineage>
        <taxon>Eukaryota</taxon>
        <taxon>Viridiplantae</taxon>
        <taxon>Streptophyta</taxon>
        <taxon>Embryophyta</taxon>
        <taxon>Tracheophyta</taxon>
        <taxon>Spermatophyta</taxon>
        <taxon>Magnoliopsida</taxon>
        <taxon>Liliopsida</taxon>
        <taxon>Poales</taxon>
        <taxon>Poaceae</taxon>
        <taxon>BOP clade</taxon>
        <taxon>Pooideae</taxon>
        <taxon>Poodae</taxon>
        <taxon>Poeae</taxon>
        <taxon>Poeae Chloroplast Group 1 (Aveneae type)</taxon>
        <taxon>Aveninae</taxon>
        <taxon>Avena</taxon>
    </lineage>
</organism>
<evidence type="ECO:0000313" key="1">
    <source>
        <dbReference type="EnsemblPlants" id="AVESA.00010b.r2.5CG0868980.1.CDS"/>
    </source>
</evidence>
<name>A0ACD5XXG1_AVESA</name>
<dbReference type="Proteomes" id="UP001732700">
    <property type="component" value="Chromosome 5C"/>
</dbReference>
<keyword evidence="2" id="KW-1185">Reference proteome</keyword>
<reference evidence="1" key="1">
    <citation type="submission" date="2021-05" db="EMBL/GenBank/DDBJ databases">
        <authorList>
            <person name="Scholz U."/>
            <person name="Mascher M."/>
            <person name="Fiebig A."/>
        </authorList>
    </citation>
    <scope>NUCLEOTIDE SEQUENCE [LARGE SCALE GENOMIC DNA]</scope>
</reference>
<dbReference type="EnsemblPlants" id="AVESA.00010b.r2.5CG0868980.1">
    <property type="protein sequence ID" value="AVESA.00010b.r2.5CG0868980.1.CDS"/>
    <property type="gene ID" value="AVESA.00010b.r2.5CG0868980"/>
</dbReference>
<accession>A0ACD5XXG1</accession>
<proteinExistence type="predicted"/>
<reference evidence="1" key="2">
    <citation type="submission" date="2025-09" db="UniProtKB">
        <authorList>
            <consortium name="EnsemblPlants"/>
        </authorList>
    </citation>
    <scope>IDENTIFICATION</scope>
</reference>
<evidence type="ECO:0000313" key="2">
    <source>
        <dbReference type="Proteomes" id="UP001732700"/>
    </source>
</evidence>